<evidence type="ECO:0000256" key="4">
    <source>
        <dbReference type="ARBA" id="ARBA00023163"/>
    </source>
</evidence>
<dbReference type="InterPro" id="IPR005119">
    <property type="entry name" value="LysR_subst-bd"/>
</dbReference>
<keyword evidence="7" id="KW-1185">Reference proteome</keyword>
<dbReference type="RefSeq" id="WP_131478201.1">
    <property type="nucleotide sequence ID" value="NZ_SJDL01000001.1"/>
</dbReference>
<evidence type="ECO:0000256" key="2">
    <source>
        <dbReference type="ARBA" id="ARBA00023015"/>
    </source>
</evidence>
<proteinExistence type="inferred from homology"/>
<organism evidence="6 7">
    <name type="scientific">Marinobacter halodurans</name>
    <dbReference type="NCBI Taxonomy" id="2528979"/>
    <lineage>
        <taxon>Bacteria</taxon>
        <taxon>Pseudomonadati</taxon>
        <taxon>Pseudomonadota</taxon>
        <taxon>Gammaproteobacteria</taxon>
        <taxon>Pseudomonadales</taxon>
        <taxon>Marinobacteraceae</taxon>
        <taxon>Marinobacter</taxon>
    </lineage>
</organism>
<dbReference type="Gene3D" id="3.40.190.10">
    <property type="entry name" value="Periplasmic binding protein-like II"/>
    <property type="match status" value="2"/>
</dbReference>
<reference evidence="6 7" key="1">
    <citation type="submission" date="2019-02" db="EMBL/GenBank/DDBJ databases">
        <title>Marinobacter halodurans sp. nov., a marine bacterium isolated from sea tidal flat.</title>
        <authorList>
            <person name="Yoo Y."/>
            <person name="Lee D.W."/>
            <person name="Kim B.S."/>
            <person name="Kim J.-J."/>
        </authorList>
    </citation>
    <scope>NUCLEOTIDE SEQUENCE [LARGE SCALE GENOMIC DNA]</scope>
    <source>
        <strain evidence="6 7">YJ-S3-2</strain>
    </source>
</reference>
<sequence length="296" mass="32871">MSQPPLKALHYFCVAAHSLSFKQAADELSVTPGAISQQVKALEDWLGLPLFLRGARQVTLTEAGSSYYRRVYPLLSELLGVTVSMQRINRTRTVRLTLPPGFAMIRFGPQLKAFREVHPDIELQLHASSLLSTLDGSDHDLAIRYLPEADQRFDCTGLGNLEVMAVCSPEYRSQHPGLATGNLDGCTLLHDHLHQDWQRMIQQAGLTGRPLDNLYSDHSTLALQAAESHLGVWLTDQILGAPALEAGRLGPVFETTLPARRHLFLVHNRQAPLSAVATTVKQWILEHFRLSSAPHR</sequence>
<dbReference type="Pfam" id="PF00126">
    <property type="entry name" value="HTH_1"/>
    <property type="match status" value="1"/>
</dbReference>
<dbReference type="InterPro" id="IPR036388">
    <property type="entry name" value="WH-like_DNA-bd_sf"/>
</dbReference>
<dbReference type="PRINTS" id="PR00039">
    <property type="entry name" value="HTHLYSR"/>
</dbReference>
<dbReference type="PROSITE" id="PS50931">
    <property type="entry name" value="HTH_LYSR"/>
    <property type="match status" value="1"/>
</dbReference>
<keyword evidence="4" id="KW-0804">Transcription</keyword>
<dbReference type="EMBL" id="SJDL01000001">
    <property type="protein sequence ID" value="TBW59603.1"/>
    <property type="molecule type" value="Genomic_DNA"/>
</dbReference>
<dbReference type="Pfam" id="PF03466">
    <property type="entry name" value="LysR_substrate"/>
    <property type="match status" value="1"/>
</dbReference>
<dbReference type="InterPro" id="IPR000847">
    <property type="entry name" value="LysR_HTH_N"/>
</dbReference>
<name>A0ABY1ZVC6_9GAMM</name>
<evidence type="ECO:0000313" key="7">
    <source>
        <dbReference type="Proteomes" id="UP000313645"/>
    </source>
</evidence>
<dbReference type="Proteomes" id="UP000313645">
    <property type="component" value="Unassembled WGS sequence"/>
</dbReference>
<keyword evidence="3" id="KW-0238">DNA-binding</keyword>
<dbReference type="PANTHER" id="PTHR30537">
    <property type="entry name" value="HTH-TYPE TRANSCRIPTIONAL REGULATOR"/>
    <property type="match status" value="1"/>
</dbReference>
<protein>
    <submittedName>
        <fullName evidence="6">LysR family transcriptional regulator</fullName>
    </submittedName>
</protein>
<evidence type="ECO:0000259" key="5">
    <source>
        <dbReference type="PROSITE" id="PS50931"/>
    </source>
</evidence>
<dbReference type="InterPro" id="IPR058163">
    <property type="entry name" value="LysR-type_TF_proteobact-type"/>
</dbReference>
<keyword evidence="2" id="KW-0805">Transcription regulation</keyword>
<evidence type="ECO:0000313" key="6">
    <source>
        <dbReference type="EMBL" id="TBW59603.1"/>
    </source>
</evidence>
<evidence type="ECO:0000256" key="3">
    <source>
        <dbReference type="ARBA" id="ARBA00023125"/>
    </source>
</evidence>
<dbReference type="InterPro" id="IPR036390">
    <property type="entry name" value="WH_DNA-bd_sf"/>
</dbReference>
<gene>
    <name evidence="6" type="ORF">EZI54_01215</name>
</gene>
<comment type="similarity">
    <text evidence="1">Belongs to the LysR transcriptional regulatory family.</text>
</comment>
<dbReference type="Gene3D" id="1.10.10.10">
    <property type="entry name" value="Winged helix-like DNA-binding domain superfamily/Winged helix DNA-binding domain"/>
    <property type="match status" value="1"/>
</dbReference>
<evidence type="ECO:0000256" key="1">
    <source>
        <dbReference type="ARBA" id="ARBA00009437"/>
    </source>
</evidence>
<accession>A0ABY1ZVC6</accession>
<dbReference type="PANTHER" id="PTHR30537:SF26">
    <property type="entry name" value="GLYCINE CLEAVAGE SYSTEM TRANSCRIPTIONAL ACTIVATOR"/>
    <property type="match status" value="1"/>
</dbReference>
<feature type="domain" description="HTH lysR-type" evidence="5">
    <location>
        <begin position="4"/>
        <end position="61"/>
    </location>
</feature>
<dbReference type="SUPFAM" id="SSF46785">
    <property type="entry name" value="Winged helix' DNA-binding domain"/>
    <property type="match status" value="1"/>
</dbReference>
<comment type="caution">
    <text evidence="6">The sequence shown here is derived from an EMBL/GenBank/DDBJ whole genome shotgun (WGS) entry which is preliminary data.</text>
</comment>
<dbReference type="SUPFAM" id="SSF53850">
    <property type="entry name" value="Periplasmic binding protein-like II"/>
    <property type="match status" value="1"/>
</dbReference>